<dbReference type="Gene3D" id="3.90.105.50">
    <property type="match status" value="1"/>
</dbReference>
<proteinExistence type="predicted"/>
<dbReference type="RefSeq" id="WP_207667763.1">
    <property type="nucleotide sequence ID" value="NZ_RJVG01000004.1"/>
</dbReference>
<dbReference type="InterPro" id="IPR010093">
    <property type="entry name" value="SinI_DNA-bd"/>
</dbReference>
<name>A0A3N1XQH5_9FIRM</name>
<dbReference type="GO" id="GO:0003677">
    <property type="term" value="F:DNA binding"/>
    <property type="evidence" value="ECO:0007669"/>
    <property type="project" value="InterPro"/>
</dbReference>
<protein>
    <submittedName>
        <fullName evidence="2">Excisionase family DNA binding protein</fullName>
    </submittedName>
</protein>
<feature type="domain" description="Helix-turn-helix" evidence="1">
    <location>
        <begin position="6"/>
        <end position="53"/>
    </location>
</feature>
<gene>
    <name evidence="2" type="ORF">EDD66_104100</name>
</gene>
<dbReference type="NCBIfam" id="TIGR01764">
    <property type="entry name" value="excise"/>
    <property type="match status" value="1"/>
</dbReference>
<dbReference type="InterPro" id="IPR038148">
    <property type="entry name" value="Tn1545/Tn916_Xis"/>
</dbReference>
<evidence type="ECO:0000313" key="3">
    <source>
        <dbReference type="Proteomes" id="UP000273083"/>
    </source>
</evidence>
<evidence type="ECO:0000313" key="2">
    <source>
        <dbReference type="EMBL" id="ROR28518.1"/>
    </source>
</evidence>
<accession>A0A3N1XQH5</accession>
<keyword evidence="3" id="KW-1185">Reference proteome</keyword>
<comment type="caution">
    <text evidence="2">The sequence shown here is derived from an EMBL/GenBank/DDBJ whole genome shotgun (WGS) entry which is preliminary data.</text>
</comment>
<organism evidence="2 3">
    <name type="scientific">Mobilisporobacter senegalensis</name>
    <dbReference type="NCBI Taxonomy" id="1329262"/>
    <lineage>
        <taxon>Bacteria</taxon>
        <taxon>Bacillati</taxon>
        <taxon>Bacillota</taxon>
        <taxon>Clostridia</taxon>
        <taxon>Lachnospirales</taxon>
        <taxon>Lachnospiraceae</taxon>
        <taxon>Mobilisporobacter</taxon>
    </lineage>
</organism>
<dbReference type="Pfam" id="PF12728">
    <property type="entry name" value="HTH_17"/>
    <property type="match status" value="1"/>
</dbReference>
<dbReference type="EMBL" id="RJVG01000004">
    <property type="protein sequence ID" value="ROR28518.1"/>
    <property type="molecule type" value="Genomic_DNA"/>
</dbReference>
<reference evidence="2 3" key="1">
    <citation type="submission" date="2018-11" db="EMBL/GenBank/DDBJ databases">
        <title>Genomic Encyclopedia of Type Strains, Phase IV (KMG-IV): sequencing the most valuable type-strain genomes for metagenomic binning, comparative biology and taxonomic classification.</title>
        <authorList>
            <person name="Goeker M."/>
        </authorList>
    </citation>
    <scope>NUCLEOTIDE SEQUENCE [LARGE SCALE GENOMIC DNA]</scope>
    <source>
        <strain evidence="2 3">DSM 26537</strain>
    </source>
</reference>
<evidence type="ECO:0000259" key="1">
    <source>
        <dbReference type="Pfam" id="PF12728"/>
    </source>
</evidence>
<sequence>MEKLTYSVTEAAELIGIGKSLMYELVRENKIPVVRMGKRILIPKIRFENFINEELNKTI</sequence>
<dbReference type="Proteomes" id="UP000273083">
    <property type="component" value="Unassembled WGS sequence"/>
</dbReference>
<dbReference type="AlphaFoldDB" id="A0A3N1XQH5"/>
<dbReference type="InterPro" id="IPR041657">
    <property type="entry name" value="HTH_17"/>
</dbReference>